<accession>F7ZBK6</accession>
<organism evidence="1 2">
    <name type="scientific">Roseobacter litoralis (strain ATCC 49566 / DSM 6996 / JCM 21268 / NBRC 15278 / OCh 149)</name>
    <dbReference type="NCBI Taxonomy" id="391595"/>
    <lineage>
        <taxon>Bacteria</taxon>
        <taxon>Pseudomonadati</taxon>
        <taxon>Pseudomonadota</taxon>
        <taxon>Alphaproteobacteria</taxon>
        <taxon>Rhodobacterales</taxon>
        <taxon>Roseobacteraceae</taxon>
        <taxon>Roseobacter</taxon>
    </lineage>
</organism>
<proteinExistence type="predicted"/>
<reference evidence="1 2" key="1">
    <citation type="journal article" date="2011" name="BMC Genomics">
        <title>Comparative genome analysis and genome-guided physiological analysis of Roseobacter litoralis.</title>
        <authorList>
            <person name="Kalhoefer D."/>
            <person name="Thole S."/>
            <person name="Voget S."/>
            <person name="Lehmann R."/>
            <person name="Liesegang H."/>
            <person name="Wollher A."/>
            <person name="Daniel R."/>
            <person name="Simon M."/>
            <person name="Brinkhoff T."/>
        </authorList>
    </citation>
    <scope>NUCLEOTIDE SEQUENCE [LARGE SCALE GENOMIC DNA]</scope>
    <source>
        <strain evidence="2">ATCC 49566 / DSM 6996 / JCM 21268 / NBRC 15278 / OCh 149</strain>
    </source>
</reference>
<sequence>MQLSDALIIAEQIVEDAEAEGFANTADAMRLLLRDMALCERVSNATKSQTASLSLSYNPLS</sequence>
<dbReference type="STRING" id="391595.RLO149_c036660"/>
<protein>
    <submittedName>
        <fullName evidence="1">Uncharacterized protein</fullName>
    </submittedName>
</protein>
<dbReference type="EMBL" id="CP002623">
    <property type="protein sequence ID" value="AEI95588.1"/>
    <property type="molecule type" value="Genomic_DNA"/>
</dbReference>
<dbReference type="RefSeq" id="WP_013963473.1">
    <property type="nucleotide sequence ID" value="NC_015730.1"/>
</dbReference>
<evidence type="ECO:0000313" key="1">
    <source>
        <dbReference type="EMBL" id="AEI95588.1"/>
    </source>
</evidence>
<gene>
    <name evidence="1" type="ordered locus">RLO149_c036660</name>
</gene>
<keyword evidence="2" id="KW-1185">Reference proteome</keyword>
<dbReference type="AlphaFoldDB" id="F7ZBK6"/>
<dbReference type="Proteomes" id="UP000001353">
    <property type="component" value="Chromosome"/>
</dbReference>
<dbReference type="KEGG" id="rli:RLO149_c036660"/>
<evidence type="ECO:0000313" key="2">
    <source>
        <dbReference type="Proteomes" id="UP000001353"/>
    </source>
</evidence>
<dbReference type="HOGENOM" id="CLU_2919911_0_0_5"/>
<name>F7ZBK6_ROSLO</name>